<name>A0ABN2HW93_9ACTN</name>
<comment type="caution">
    <text evidence="2">The sequence shown here is derived from an EMBL/GenBank/DDBJ whole genome shotgun (WGS) entry which is preliminary data.</text>
</comment>
<dbReference type="PANTHER" id="PTHR33164:SF104">
    <property type="entry name" value="TRANSCRIPTIONAL REGULATORY PROTEIN"/>
    <property type="match status" value="1"/>
</dbReference>
<feature type="domain" description="HTH marR-type" evidence="1">
    <location>
        <begin position="20"/>
        <end position="155"/>
    </location>
</feature>
<dbReference type="Gene3D" id="1.10.10.10">
    <property type="entry name" value="Winged helix-like DNA-binding domain superfamily/Winged helix DNA-binding domain"/>
    <property type="match status" value="1"/>
</dbReference>
<dbReference type="InterPro" id="IPR036390">
    <property type="entry name" value="WH_DNA-bd_sf"/>
</dbReference>
<dbReference type="InterPro" id="IPR036388">
    <property type="entry name" value="WH-like_DNA-bd_sf"/>
</dbReference>
<evidence type="ECO:0000313" key="3">
    <source>
        <dbReference type="Proteomes" id="UP001500618"/>
    </source>
</evidence>
<dbReference type="Pfam" id="PF01047">
    <property type="entry name" value="MarR"/>
    <property type="match status" value="1"/>
</dbReference>
<accession>A0ABN2HW93</accession>
<dbReference type="SUPFAM" id="SSF46785">
    <property type="entry name" value="Winged helix' DNA-binding domain"/>
    <property type="match status" value="1"/>
</dbReference>
<sequence length="166" mass="17613">MIDGIVAAWRTELPEVANLSLELSKRIGRLAGLVDAVTLAELDKLGLTKAEYEVLARLRSSGAPFRGKPNELTKSLSLSSGGTTNVLHRLTAAGLVTRGADPDDRRSSWVELTAQGVRTAEAAVLAANAAQSALFGRLPAPTGRALADLLREVQGQLDVLTVAYRR</sequence>
<dbReference type="PROSITE" id="PS50995">
    <property type="entry name" value="HTH_MARR_2"/>
    <property type="match status" value="1"/>
</dbReference>
<proteinExistence type="predicted"/>
<gene>
    <name evidence="2" type="ORF">GCM10009765_49850</name>
</gene>
<dbReference type="InterPro" id="IPR039422">
    <property type="entry name" value="MarR/SlyA-like"/>
</dbReference>
<dbReference type="InterPro" id="IPR000835">
    <property type="entry name" value="HTH_MarR-typ"/>
</dbReference>
<dbReference type="Proteomes" id="UP001500618">
    <property type="component" value="Unassembled WGS sequence"/>
</dbReference>
<reference evidence="2 3" key="1">
    <citation type="journal article" date="2019" name="Int. J. Syst. Evol. Microbiol.">
        <title>The Global Catalogue of Microorganisms (GCM) 10K type strain sequencing project: providing services to taxonomists for standard genome sequencing and annotation.</title>
        <authorList>
            <consortium name="The Broad Institute Genomics Platform"/>
            <consortium name="The Broad Institute Genome Sequencing Center for Infectious Disease"/>
            <person name="Wu L."/>
            <person name="Ma J."/>
        </authorList>
    </citation>
    <scope>NUCLEOTIDE SEQUENCE [LARGE SCALE GENOMIC DNA]</scope>
    <source>
        <strain evidence="2 3">JCM 14718</strain>
    </source>
</reference>
<dbReference type="PANTHER" id="PTHR33164">
    <property type="entry name" value="TRANSCRIPTIONAL REGULATOR, MARR FAMILY"/>
    <property type="match status" value="1"/>
</dbReference>
<dbReference type="SMART" id="SM00347">
    <property type="entry name" value="HTH_MARR"/>
    <property type="match status" value="1"/>
</dbReference>
<keyword evidence="3" id="KW-1185">Reference proteome</keyword>
<evidence type="ECO:0000313" key="2">
    <source>
        <dbReference type="EMBL" id="GAA1694618.1"/>
    </source>
</evidence>
<protein>
    <recommendedName>
        <fullName evidence="1">HTH marR-type domain-containing protein</fullName>
    </recommendedName>
</protein>
<organism evidence="2 3">
    <name type="scientific">Fodinicola feengrottensis</name>
    <dbReference type="NCBI Taxonomy" id="435914"/>
    <lineage>
        <taxon>Bacteria</taxon>
        <taxon>Bacillati</taxon>
        <taxon>Actinomycetota</taxon>
        <taxon>Actinomycetes</taxon>
        <taxon>Mycobacteriales</taxon>
        <taxon>Fodinicola</taxon>
    </lineage>
</organism>
<evidence type="ECO:0000259" key="1">
    <source>
        <dbReference type="PROSITE" id="PS50995"/>
    </source>
</evidence>
<dbReference type="PRINTS" id="PR00598">
    <property type="entry name" value="HTHMARR"/>
</dbReference>
<dbReference type="EMBL" id="BAAANY010000020">
    <property type="protein sequence ID" value="GAA1694618.1"/>
    <property type="molecule type" value="Genomic_DNA"/>
</dbReference>